<sequence length="167" mass="18745">MTPTLPKKYFSNYWALGNDRLDKAEGSDPGCGPWGIAKLAFHESSTSSPIMKGSISTYLRVQAKSSTATTPTNMDAELEEIISSVTPLDMVTTYLRVLLLRRRSIKDPVVDNDSDTDEGLDPLKSYADSLSRLIGILKGHHDYVRLRVQFNEEGNEWQFLVLICQYI</sequence>
<dbReference type="Proteomes" id="UP000452235">
    <property type="component" value="Unassembled WGS sequence"/>
</dbReference>
<dbReference type="EMBL" id="BLJY01000006">
    <property type="protein sequence ID" value="GFF16718.1"/>
    <property type="molecule type" value="Genomic_DNA"/>
</dbReference>
<gene>
    <name evidence="1" type="ORF">ATEIFO6365_0006005300</name>
</gene>
<keyword evidence="2" id="KW-1185">Reference proteome</keyword>
<dbReference type="AlphaFoldDB" id="A0A5M3YZW2"/>
<protein>
    <submittedName>
        <fullName evidence="1">Uncharacterized protein</fullName>
    </submittedName>
</protein>
<name>A0A5M3YZW2_ASPTE</name>
<evidence type="ECO:0000313" key="2">
    <source>
        <dbReference type="Proteomes" id="UP000452235"/>
    </source>
</evidence>
<reference evidence="1 2" key="1">
    <citation type="submission" date="2020-01" db="EMBL/GenBank/DDBJ databases">
        <title>Aspergillus terreus IFO 6365 whole genome shotgun sequence.</title>
        <authorList>
            <person name="Kanamasa S."/>
            <person name="Takahashi H."/>
        </authorList>
    </citation>
    <scope>NUCLEOTIDE SEQUENCE [LARGE SCALE GENOMIC DNA]</scope>
    <source>
        <strain evidence="1 2">IFO 6365</strain>
    </source>
</reference>
<evidence type="ECO:0000313" key="1">
    <source>
        <dbReference type="EMBL" id="GFF16718.1"/>
    </source>
</evidence>
<comment type="caution">
    <text evidence="1">The sequence shown here is derived from an EMBL/GenBank/DDBJ whole genome shotgun (WGS) entry which is preliminary data.</text>
</comment>
<accession>A0A5M3YZW2</accession>
<proteinExistence type="predicted"/>
<organism evidence="1 2">
    <name type="scientific">Aspergillus terreus</name>
    <dbReference type="NCBI Taxonomy" id="33178"/>
    <lineage>
        <taxon>Eukaryota</taxon>
        <taxon>Fungi</taxon>
        <taxon>Dikarya</taxon>
        <taxon>Ascomycota</taxon>
        <taxon>Pezizomycotina</taxon>
        <taxon>Eurotiomycetes</taxon>
        <taxon>Eurotiomycetidae</taxon>
        <taxon>Eurotiales</taxon>
        <taxon>Aspergillaceae</taxon>
        <taxon>Aspergillus</taxon>
        <taxon>Aspergillus subgen. Circumdati</taxon>
    </lineage>
</organism>